<dbReference type="RefSeq" id="WP_062952125.1">
    <property type="nucleotide sequence ID" value="NZ_LPVY01000013.1"/>
</dbReference>
<gene>
    <name evidence="1" type="ORF">AUP42_20430</name>
</gene>
<name>A0A154L4H8_9PROT</name>
<dbReference type="EMBL" id="LPVY01000013">
    <property type="protein sequence ID" value="KZB64149.1"/>
    <property type="molecule type" value="Genomic_DNA"/>
</dbReference>
<reference evidence="1 2" key="1">
    <citation type="submission" date="2015-12" db="EMBL/GenBank/DDBJ databases">
        <title>Genome sequence of Thalassospira lucentensis MCCC 1A02072.</title>
        <authorList>
            <person name="Lu L."/>
            <person name="Lai Q."/>
            <person name="Shao Z."/>
            <person name="Qian P."/>
        </authorList>
    </citation>
    <scope>NUCLEOTIDE SEQUENCE [LARGE SCALE GENOMIC DNA]</scope>
    <source>
        <strain evidence="1 2">MCCC 1A02072</strain>
    </source>
</reference>
<comment type="caution">
    <text evidence="1">The sequence shown here is derived from an EMBL/GenBank/DDBJ whole genome shotgun (WGS) entry which is preliminary data.</text>
</comment>
<sequence length="297" mass="34139">MVKSSTSTASLHELVRGQLPDGSVIVREVDHPYLILTPDMLVGNSGDLVAIFFIRASEARDKSNLLARLSACRLGLPNHTRCLLLVEDSLENSLHGSEHHFHEVLSEKDHKSIIHFLKDKNARGIIKEIPTGIRRQTHNAYGVSLSYFKIQEKESKITNEEKTNKQDYLETIEKIKTKIETKNIYKKTKKIQQENYRGFPIHLISPNITSNAMLTIYNLCNKYFKHHFTLDTGIPYPSERMQPQFFVVDQFPLTVTDPFKPIRCAAFSNWCTVDANNLAQLDQFVERFSTAFFKRVK</sequence>
<dbReference type="AlphaFoldDB" id="A0A154L4H8"/>
<dbReference type="Proteomes" id="UP000076335">
    <property type="component" value="Unassembled WGS sequence"/>
</dbReference>
<evidence type="ECO:0000313" key="2">
    <source>
        <dbReference type="Proteomes" id="UP000076335"/>
    </source>
</evidence>
<proteinExistence type="predicted"/>
<dbReference type="OrthoDB" id="9429510at2"/>
<organism evidence="1 2">
    <name type="scientific">Thalassospira lucentensis</name>
    <dbReference type="NCBI Taxonomy" id="168935"/>
    <lineage>
        <taxon>Bacteria</taxon>
        <taxon>Pseudomonadati</taxon>
        <taxon>Pseudomonadota</taxon>
        <taxon>Alphaproteobacteria</taxon>
        <taxon>Rhodospirillales</taxon>
        <taxon>Thalassospiraceae</taxon>
        <taxon>Thalassospira</taxon>
    </lineage>
</organism>
<evidence type="ECO:0000313" key="1">
    <source>
        <dbReference type="EMBL" id="KZB64149.1"/>
    </source>
</evidence>
<protein>
    <submittedName>
        <fullName evidence="1">Uncharacterized protein</fullName>
    </submittedName>
</protein>
<accession>A0A154L4H8</accession>